<dbReference type="Proteomes" id="UP001163603">
    <property type="component" value="Chromosome 9"/>
</dbReference>
<evidence type="ECO:0000313" key="2">
    <source>
        <dbReference type="Proteomes" id="UP001163603"/>
    </source>
</evidence>
<keyword evidence="2" id="KW-1185">Reference proteome</keyword>
<evidence type="ECO:0000313" key="1">
    <source>
        <dbReference type="EMBL" id="KAJ0027749.1"/>
    </source>
</evidence>
<name>A0ACC0Y2N7_9ROSI</name>
<dbReference type="EMBL" id="CM047744">
    <property type="protein sequence ID" value="KAJ0027749.1"/>
    <property type="molecule type" value="Genomic_DNA"/>
</dbReference>
<protein>
    <submittedName>
        <fullName evidence="1">Uncharacterized protein</fullName>
    </submittedName>
</protein>
<comment type="caution">
    <text evidence="1">The sequence shown here is derived from an EMBL/GenBank/DDBJ whole genome shotgun (WGS) entry which is preliminary data.</text>
</comment>
<proteinExistence type="predicted"/>
<reference evidence="2" key="1">
    <citation type="journal article" date="2023" name="G3 (Bethesda)">
        <title>Genome assembly and association tests identify interacting loci associated with vigor, precocity, and sex in interspecific pistachio rootstocks.</title>
        <authorList>
            <person name="Palmer W."/>
            <person name="Jacygrad E."/>
            <person name="Sagayaradj S."/>
            <person name="Cavanaugh K."/>
            <person name="Han R."/>
            <person name="Bertier L."/>
            <person name="Beede B."/>
            <person name="Kafkas S."/>
            <person name="Golino D."/>
            <person name="Preece J."/>
            <person name="Michelmore R."/>
        </authorList>
    </citation>
    <scope>NUCLEOTIDE SEQUENCE [LARGE SCALE GENOMIC DNA]</scope>
</reference>
<accession>A0ACC0Y2N7</accession>
<gene>
    <name evidence="1" type="ORF">Pint_35050</name>
</gene>
<organism evidence="1 2">
    <name type="scientific">Pistacia integerrima</name>
    <dbReference type="NCBI Taxonomy" id="434235"/>
    <lineage>
        <taxon>Eukaryota</taxon>
        <taxon>Viridiplantae</taxon>
        <taxon>Streptophyta</taxon>
        <taxon>Embryophyta</taxon>
        <taxon>Tracheophyta</taxon>
        <taxon>Spermatophyta</taxon>
        <taxon>Magnoliopsida</taxon>
        <taxon>eudicotyledons</taxon>
        <taxon>Gunneridae</taxon>
        <taxon>Pentapetalae</taxon>
        <taxon>rosids</taxon>
        <taxon>malvids</taxon>
        <taxon>Sapindales</taxon>
        <taxon>Anacardiaceae</taxon>
        <taxon>Pistacia</taxon>
    </lineage>
</organism>
<sequence>MASLKPVCALVMCMMVSAQMAYALDCKEVINDLSPCEDYLFGSADKPSSSCCSGVKSLNNAASTKALRQKACNCMKSFAESYPSKINVNNAVSLAKKCEVKLPFTIGTSTNCASIK</sequence>